<dbReference type="GO" id="GO:0005524">
    <property type="term" value="F:ATP binding"/>
    <property type="evidence" value="ECO:0007669"/>
    <property type="project" value="UniProtKB-KW"/>
</dbReference>
<name>A0A1V9YZS0_ACHHY</name>
<dbReference type="AlphaFoldDB" id="A0A1V9YZS0"/>
<dbReference type="InterPro" id="IPR001245">
    <property type="entry name" value="Ser-Thr/Tyr_kinase_cat_dom"/>
</dbReference>
<dbReference type="STRING" id="1202772.A0A1V9YZS0"/>
<feature type="domain" description="Protein kinase" evidence="3">
    <location>
        <begin position="105"/>
        <end position="468"/>
    </location>
</feature>
<comment type="caution">
    <text evidence="4">The sequence shown here is derived from an EMBL/GenBank/DDBJ whole genome shotgun (WGS) entry which is preliminary data.</text>
</comment>
<dbReference type="PROSITE" id="PS50011">
    <property type="entry name" value="PROTEIN_KINASE_DOM"/>
    <property type="match status" value="1"/>
</dbReference>
<evidence type="ECO:0000313" key="5">
    <source>
        <dbReference type="Proteomes" id="UP000243579"/>
    </source>
</evidence>
<gene>
    <name evidence="4" type="ORF">ACHHYP_04902</name>
</gene>
<organism evidence="4 5">
    <name type="scientific">Achlya hypogyna</name>
    <name type="common">Oomycete</name>
    <name type="synonym">Protoachlya hypogyna</name>
    <dbReference type="NCBI Taxonomy" id="1202772"/>
    <lineage>
        <taxon>Eukaryota</taxon>
        <taxon>Sar</taxon>
        <taxon>Stramenopiles</taxon>
        <taxon>Oomycota</taxon>
        <taxon>Saprolegniomycetes</taxon>
        <taxon>Saprolegniales</taxon>
        <taxon>Achlyaceae</taxon>
        <taxon>Achlya</taxon>
    </lineage>
</organism>
<dbReference type="CDD" id="cd00030">
    <property type="entry name" value="C2"/>
    <property type="match status" value="1"/>
</dbReference>
<dbReference type="EMBL" id="JNBR01000550">
    <property type="protein sequence ID" value="OQR91201.1"/>
    <property type="molecule type" value="Genomic_DNA"/>
</dbReference>
<dbReference type="Pfam" id="PF00168">
    <property type="entry name" value="C2"/>
    <property type="match status" value="1"/>
</dbReference>
<dbReference type="Proteomes" id="UP000243579">
    <property type="component" value="Unassembled WGS sequence"/>
</dbReference>
<dbReference type="Gene3D" id="2.60.40.150">
    <property type="entry name" value="C2 domain"/>
    <property type="match status" value="1"/>
</dbReference>
<dbReference type="OrthoDB" id="4062651at2759"/>
<dbReference type="PANTHER" id="PTHR27001">
    <property type="entry name" value="OS01G0253100 PROTEIN"/>
    <property type="match status" value="1"/>
</dbReference>
<protein>
    <recommendedName>
        <fullName evidence="3">Protein kinase domain-containing protein</fullName>
    </recommendedName>
</protein>
<dbReference type="GO" id="GO:0005886">
    <property type="term" value="C:plasma membrane"/>
    <property type="evidence" value="ECO:0007669"/>
    <property type="project" value="TreeGrafter"/>
</dbReference>
<keyword evidence="5" id="KW-1185">Reference proteome</keyword>
<dbReference type="PANTHER" id="PTHR27001:SF931">
    <property type="entry name" value="OS11G0664100 PROTEIN"/>
    <property type="match status" value="1"/>
</dbReference>
<evidence type="ECO:0000256" key="1">
    <source>
        <dbReference type="ARBA" id="ARBA00022741"/>
    </source>
</evidence>
<evidence type="ECO:0000259" key="3">
    <source>
        <dbReference type="PROSITE" id="PS50011"/>
    </source>
</evidence>
<reference evidence="4 5" key="1">
    <citation type="journal article" date="2014" name="Genome Biol. Evol.">
        <title>The secreted proteins of Achlya hypogyna and Thraustotheca clavata identify the ancestral oomycete secretome and reveal gene acquisitions by horizontal gene transfer.</title>
        <authorList>
            <person name="Misner I."/>
            <person name="Blouin N."/>
            <person name="Leonard G."/>
            <person name="Richards T.A."/>
            <person name="Lane C.E."/>
        </authorList>
    </citation>
    <scope>NUCLEOTIDE SEQUENCE [LARGE SCALE GENOMIC DNA]</scope>
    <source>
        <strain evidence="4 5">ATCC 48635</strain>
    </source>
</reference>
<dbReference type="GO" id="GO:0004672">
    <property type="term" value="F:protein kinase activity"/>
    <property type="evidence" value="ECO:0007669"/>
    <property type="project" value="InterPro"/>
</dbReference>
<keyword evidence="2" id="KW-0067">ATP-binding</keyword>
<evidence type="ECO:0000256" key="2">
    <source>
        <dbReference type="ARBA" id="ARBA00022840"/>
    </source>
</evidence>
<dbReference type="InterPro" id="IPR000008">
    <property type="entry name" value="C2_dom"/>
</dbReference>
<dbReference type="Gene3D" id="1.10.510.10">
    <property type="entry name" value="Transferase(Phosphotransferase) domain 1"/>
    <property type="match status" value="1"/>
</dbReference>
<dbReference type="SUPFAM" id="SSF49562">
    <property type="entry name" value="C2 domain (Calcium/lipid-binding domain, CaLB)"/>
    <property type="match status" value="1"/>
</dbReference>
<accession>A0A1V9YZS0</accession>
<dbReference type="InterPro" id="IPR035892">
    <property type="entry name" value="C2_domain_sf"/>
</dbReference>
<dbReference type="InterPro" id="IPR000719">
    <property type="entry name" value="Prot_kinase_dom"/>
</dbReference>
<evidence type="ECO:0000313" key="4">
    <source>
        <dbReference type="EMBL" id="OQR91201.1"/>
    </source>
</evidence>
<proteinExistence type="predicted"/>
<dbReference type="InterPro" id="IPR011009">
    <property type="entry name" value="Kinase-like_dom_sf"/>
</dbReference>
<sequence>MADIVCAACGEATSVLLPLCAACNAELPSDEEKIALLVAHLQTLATQVETLAEQIATVDARASAVEHEQHQLQRDRLAFEIEKQQWYYERTPEEPPIRRIELGQFSSTAVLSTGTVYEVRAGTIEGKTVVQKRLRDPTQFSTFVALASFLSLLKNEHIVGMLGTTAWKADIGPAIYLEHMDLTDLRSFMQSTPRAHFSWEAKFSIALAVARALAYLHKMDLSHGALRLEHILLNGKKQARLSGFHAVDGDGQAADITAFGQLLLEMASHGRTDLDAYDSPKWYKAILEHCVVDLEEEADEVQPSAVDLVSVFEMYPSVKRAHKPGPTTPCTVTVHRAQGLANPLVFGAPQRFCRLRVGGTLVDTKVQDHAHWHEACTFDAVDPLVMELEIDICNASGSRLGKCAVAFLDVLNLGRPSQELWLQVYSQGKPCGELHVTLEFPSPNLRERFEAYRAYLGDDSPKAAHALLRAKCDRVLAPRAPDATAKIIPGVVMLR</sequence>
<keyword evidence="1" id="KW-0547">Nucleotide-binding</keyword>
<dbReference type="SUPFAM" id="SSF56112">
    <property type="entry name" value="Protein kinase-like (PK-like)"/>
    <property type="match status" value="1"/>
</dbReference>
<dbReference type="Pfam" id="PF07714">
    <property type="entry name" value="PK_Tyr_Ser-Thr"/>
    <property type="match status" value="1"/>
</dbReference>